<dbReference type="Pfam" id="PF00578">
    <property type="entry name" value="AhpC-TSA"/>
    <property type="match status" value="1"/>
</dbReference>
<dbReference type="InterPro" id="IPR050553">
    <property type="entry name" value="Thioredoxin_ResA/DsbE_sf"/>
</dbReference>
<reference evidence="3 4" key="1">
    <citation type="submission" date="2019-08" db="EMBL/GenBank/DDBJ databases">
        <title>Bacillus genomes from the desert of Cuatro Cienegas, Coahuila.</title>
        <authorList>
            <person name="Olmedo-Alvarez G."/>
        </authorList>
    </citation>
    <scope>NUCLEOTIDE SEQUENCE [LARGE SCALE GENOMIC DNA]</scope>
    <source>
        <strain evidence="3 4">CH108_3D</strain>
    </source>
</reference>
<protein>
    <submittedName>
        <fullName evidence="3">TlpA family protein disulfide reductase</fullName>
    </submittedName>
</protein>
<evidence type="ECO:0000313" key="4">
    <source>
        <dbReference type="Proteomes" id="UP000322997"/>
    </source>
</evidence>
<dbReference type="Proteomes" id="UP000322997">
    <property type="component" value="Unassembled WGS sequence"/>
</dbReference>
<dbReference type="PANTHER" id="PTHR42852:SF13">
    <property type="entry name" value="PROTEIN DIPZ"/>
    <property type="match status" value="1"/>
</dbReference>
<name>A0A5D4RXR6_9BACI</name>
<dbReference type="CDD" id="cd02966">
    <property type="entry name" value="TlpA_like_family"/>
    <property type="match status" value="1"/>
</dbReference>
<sequence length="197" mass="22189">MSMEGIKMKSFFGLLLIALLVYSLYVENQSRPSALLAEQQGFDQLIDIEEGDPGEVPVEHYPGPNVGDRALDFTLKTTAGKTVTLSELRGKKVILNFWATWCPPCKDEIPIFQEFHDKQKEDVTMLAVNIDPQYNVKQYEDNMGITFPVLLDEDDKINSAYDILTVPTTFIIDEKGVIIHKKVGAFTSLEELEKATD</sequence>
<gene>
    <name evidence="3" type="ORF">FZC83_00650</name>
</gene>
<dbReference type="PROSITE" id="PS00194">
    <property type="entry name" value="THIOREDOXIN_1"/>
    <property type="match status" value="1"/>
</dbReference>
<dbReference type="PROSITE" id="PS51352">
    <property type="entry name" value="THIOREDOXIN_2"/>
    <property type="match status" value="1"/>
</dbReference>
<dbReference type="GO" id="GO:0016491">
    <property type="term" value="F:oxidoreductase activity"/>
    <property type="evidence" value="ECO:0007669"/>
    <property type="project" value="InterPro"/>
</dbReference>
<organism evidence="3 4">
    <name type="scientific">Rossellomorea marisflavi</name>
    <dbReference type="NCBI Taxonomy" id="189381"/>
    <lineage>
        <taxon>Bacteria</taxon>
        <taxon>Bacillati</taxon>
        <taxon>Bacillota</taxon>
        <taxon>Bacilli</taxon>
        <taxon>Bacillales</taxon>
        <taxon>Bacillaceae</taxon>
        <taxon>Rossellomorea</taxon>
    </lineage>
</organism>
<dbReference type="SUPFAM" id="SSF52833">
    <property type="entry name" value="Thioredoxin-like"/>
    <property type="match status" value="1"/>
</dbReference>
<evidence type="ECO:0000259" key="2">
    <source>
        <dbReference type="PROSITE" id="PS51352"/>
    </source>
</evidence>
<feature type="domain" description="Thioredoxin" evidence="2">
    <location>
        <begin position="64"/>
        <end position="197"/>
    </location>
</feature>
<keyword evidence="1" id="KW-1015">Disulfide bond</keyword>
<dbReference type="InterPro" id="IPR017937">
    <property type="entry name" value="Thioredoxin_CS"/>
</dbReference>
<dbReference type="PANTHER" id="PTHR42852">
    <property type="entry name" value="THIOL:DISULFIDE INTERCHANGE PROTEIN DSBE"/>
    <property type="match status" value="1"/>
</dbReference>
<comment type="caution">
    <text evidence="3">The sequence shown here is derived from an EMBL/GenBank/DDBJ whole genome shotgun (WGS) entry which is preliminary data.</text>
</comment>
<dbReference type="InterPro" id="IPR000866">
    <property type="entry name" value="AhpC/TSA"/>
</dbReference>
<dbReference type="Gene3D" id="3.40.30.10">
    <property type="entry name" value="Glutaredoxin"/>
    <property type="match status" value="1"/>
</dbReference>
<dbReference type="GO" id="GO:0016209">
    <property type="term" value="F:antioxidant activity"/>
    <property type="evidence" value="ECO:0007669"/>
    <property type="project" value="InterPro"/>
</dbReference>
<dbReference type="EMBL" id="VTEQ01000001">
    <property type="protein sequence ID" value="TYS56117.1"/>
    <property type="molecule type" value="Genomic_DNA"/>
</dbReference>
<dbReference type="AlphaFoldDB" id="A0A5D4RXR6"/>
<accession>A0A5D4RXR6</accession>
<dbReference type="InterPro" id="IPR036249">
    <property type="entry name" value="Thioredoxin-like_sf"/>
</dbReference>
<proteinExistence type="predicted"/>
<evidence type="ECO:0000313" key="3">
    <source>
        <dbReference type="EMBL" id="TYS56117.1"/>
    </source>
</evidence>
<evidence type="ECO:0000256" key="1">
    <source>
        <dbReference type="ARBA" id="ARBA00023157"/>
    </source>
</evidence>
<dbReference type="InterPro" id="IPR013766">
    <property type="entry name" value="Thioredoxin_domain"/>
</dbReference>